<dbReference type="AlphaFoldDB" id="M3A2X9"/>
<dbReference type="GeneID" id="19342106"/>
<keyword evidence="2" id="KW-1185">Reference proteome</keyword>
<reference evidence="1 2" key="1">
    <citation type="journal article" date="2012" name="PLoS Pathog.">
        <title>Diverse lifestyles and strategies of plant pathogenesis encoded in the genomes of eighteen Dothideomycetes fungi.</title>
        <authorList>
            <person name="Ohm R.A."/>
            <person name="Feau N."/>
            <person name="Henrissat B."/>
            <person name="Schoch C.L."/>
            <person name="Horwitz B.A."/>
            <person name="Barry K.W."/>
            <person name="Condon B.J."/>
            <person name="Copeland A.C."/>
            <person name="Dhillon B."/>
            <person name="Glaser F."/>
            <person name="Hesse C.N."/>
            <person name="Kosti I."/>
            <person name="LaButti K."/>
            <person name="Lindquist E.A."/>
            <person name="Lucas S."/>
            <person name="Salamov A.A."/>
            <person name="Bradshaw R.E."/>
            <person name="Ciuffetti L."/>
            <person name="Hamelin R.C."/>
            <person name="Kema G.H.J."/>
            <person name="Lawrence C."/>
            <person name="Scott J.A."/>
            <person name="Spatafora J.W."/>
            <person name="Turgeon B.G."/>
            <person name="de Wit P.J.G.M."/>
            <person name="Zhong S."/>
            <person name="Goodwin S.B."/>
            <person name="Grigoriev I.V."/>
        </authorList>
    </citation>
    <scope>NUCLEOTIDE SEQUENCE [LARGE SCALE GENOMIC DNA]</scope>
    <source>
        <strain evidence="1 2">CIRAD86</strain>
    </source>
</reference>
<dbReference type="HOGENOM" id="CLU_1180662_0_0_1"/>
<name>M3A2X9_PSEFD</name>
<organism evidence="1 2">
    <name type="scientific">Pseudocercospora fijiensis (strain CIRAD86)</name>
    <name type="common">Black leaf streak disease fungus</name>
    <name type="synonym">Mycosphaerella fijiensis</name>
    <dbReference type="NCBI Taxonomy" id="383855"/>
    <lineage>
        <taxon>Eukaryota</taxon>
        <taxon>Fungi</taxon>
        <taxon>Dikarya</taxon>
        <taxon>Ascomycota</taxon>
        <taxon>Pezizomycotina</taxon>
        <taxon>Dothideomycetes</taxon>
        <taxon>Dothideomycetidae</taxon>
        <taxon>Mycosphaerellales</taxon>
        <taxon>Mycosphaerellaceae</taxon>
        <taxon>Pseudocercospora</taxon>
    </lineage>
</organism>
<dbReference type="RefSeq" id="XP_007931128.1">
    <property type="nucleotide sequence ID" value="XM_007932937.1"/>
</dbReference>
<dbReference type="KEGG" id="pfj:MYCFIDRAFT_83786"/>
<gene>
    <name evidence="1" type="ORF">MYCFIDRAFT_83786</name>
</gene>
<sequence length="199" mass="22597">MAEDLWKSLQSQDRLIKITIGDDGDPPIYIQQKVLEAVAPWFKNALKHNTFVEGQTGSLSFAEDDVEAWKVLVCWIIRHDFSIATECAMEEPFELMYDIKRFQDEAMADLLAQFQESELSNASDEALNRIFKICPPGSKLAELVALEVVRDFEDGSMDWDRARNLELVNIWSDFCTAKSRGGGRPRYGNARLQGSCARI</sequence>
<dbReference type="OrthoDB" id="194443at2759"/>
<dbReference type="Proteomes" id="UP000016932">
    <property type="component" value="Unassembled WGS sequence"/>
</dbReference>
<dbReference type="InterPro" id="IPR011333">
    <property type="entry name" value="SKP1/BTB/POZ_sf"/>
</dbReference>
<dbReference type="STRING" id="383855.M3A2X9"/>
<dbReference type="EMBL" id="KB446563">
    <property type="protein sequence ID" value="EME78871.1"/>
    <property type="molecule type" value="Genomic_DNA"/>
</dbReference>
<evidence type="ECO:0000313" key="2">
    <source>
        <dbReference type="Proteomes" id="UP000016932"/>
    </source>
</evidence>
<evidence type="ECO:0008006" key="3">
    <source>
        <dbReference type="Google" id="ProtNLM"/>
    </source>
</evidence>
<dbReference type="VEuPathDB" id="FungiDB:MYCFIDRAFT_83786"/>
<dbReference type="Gene3D" id="3.30.710.10">
    <property type="entry name" value="Potassium Channel Kv1.1, Chain A"/>
    <property type="match status" value="1"/>
</dbReference>
<proteinExistence type="predicted"/>
<accession>M3A2X9</accession>
<evidence type="ECO:0000313" key="1">
    <source>
        <dbReference type="EMBL" id="EME78871.1"/>
    </source>
</evidence>
<protein>
    <recommendedName>
        <fullName evidence="3">BTB domain-containing protein</fullName>
    </recommendedName>
</protein>